<dbReference type="InterPro" id="IPR026960">
    <property type="entry name" value="RVT-Znf"/>
</dbReference>
<protein>
    <recommendedName>
        <fullName evidence="1">Reverse transcriptase zinc-binding domain-containing protein</fullName>
    </recommendedName>
</protein>
<accession>A0A7N2LLX6</accession>
<dbReference type="InParanoid" id="A0A7N2LLX6"/>
<dbReference type="EMBL" id="LRBV02000004">
    <property type="status" value="NOT_ANNOTATED_CDS"/>
    <property type="molecule type" value="Genomic_DNA"/>
</dbReference>
<name>A0A7N2LLX6_QUELO</name>
<evidence type="ECO:0000313" key="3">
    <source>
        <dbReference type="Proteomes" id="UP000594261"/>
    </source>
</evidence>
<feature type="domain" description="Reverse transcriptase zinc-binding" evidence="1">
    <location>
        <begin position="108"/>
        <end position="201"/>
    </location>
</feature>
<dbReference type="Pfam" id="PF13966">
    <property type="entry name" value="zf-RVT"/>
    <property type="match status" value="1"/>
</dbReference>
<dbReference type="AlphaFoldDB" id="A0A7N2LLX6"/>
<organism evidence="2 3">
    <name type="scientific">Quercus lobata</name>
    <name type="common">Valley oak</name>
    <dbReference type="NCBI Taxonomy" id="97700"/>
    <lineage>
        <taxon>Eukaryota</taxon>
        <taxon>Viridiplantae</taxon>
        <taxon>Streptophyta</taxon>
        <taxon>Embryophyta</taxon>
        <taxon>Tracheophyta</taxon>
        <taxon>Spermatophyta</taxon>
        <taxon>Magnoliopsida</taxon>
        <taxon>eudicotyledons</taxon>
        <taxon>Gunneridae</taxon>
        <taxon>Pentapetalae</taxon>
        <taxon>rosids</taxon>
        <taxon>fabids</taxon>
        <taxon>Fagales</taxon>
        <taxon>Fagaceae</taxon>
        <taxon>Quercus</taxon>
    </lineage>
</organism>
<evidence type="ECO:0000313" key="2">
    <source>
        <dbReference type="EnsemblPlants" id="QL04p096406:mrna"/>
    </source>
</evidence>
<evidence type="ECO:0000259" key="1">
    <source>
        <dbReference type="Pfam" id="PF13966"/>
    </source>
</evidence>
<dbReference type="Proteomes" id="UP000594261">
    <property type="component" value="Chromosome 4"/>
</dbReference>
<keyword evidence="3" id="KW-1185">Reference proteome</keyword>
<reference evidence="2 3" key="1">
    <citation type="journal article" date="2016" name="G3 (Bethesda)">
        <title>First Draft Assembly and Annotation of the Genome of a California Endemic Oak Quercus lobata Nee (Fagaceae).</title>
        <authorList>
            <person name="Sork V.L."/>
            <person name="Fitz-Gibbon S.T."/>
            <person name="Puiu D."/>
            <person name="Crepeau M."/>
            <person name="Gugger P.F."/>
            <person name="Sherman R."/>
            <person name="Stevens K."/>
            <person name="Langley C.H."/>
            <person name="Pellegrini M."/>
            <person name="Salzberg S.L."/>
        </authorList>
    </citation>
    <scope>NUCLEOTIDE SEQUENCE [LARGE SCALE GENOMIC DNA]</scope>
    <source>
        <strain evidence="2 3">cv. SW786</strain>
    </source>
</reference>
<sequence>MGFRDLRLFNDAMLGNIFDAEVSPRCSFAWRSILQAGEGVLRGAKWRLGDGTNINIWRHRWLPSEGGGSISAVGSLFEVELIKSIPVSQYVATDALIWRLSSDGECTVRSAYRLLVMIHCQSQANPSNVEVGKSLWNSIWKLRFLNKVRHFIWQAVRNSLPMKLNLHRRQVLPKGLCDLCRDCPKDSVRALWYCDAVKAIWQFDLRFSFLRAQKFSMFEDLVQFLCSHGSSDLFA</sequence>
<proteinExistence type="predicted"/>
<dbReference type="EnsemblPlants" id="QL04p096406:mrna">
    <property type="protein sequence ID" value="QL04p096406:mrna"/>
    <property type="gene ID" value="QL04p096406"/>
</dbReference>
<reference evidence="2" key="2">
    <citation type="submission" date="2021-01" db="UniProtKB">
        <authorList>
            <consortium name="EnsemblPlants"/>
        </authorList>
    </citation>
    <scope>IDENTIFICATION</scope>
</reference>
<dbReference type="Gramene" id="QL04p096406:mrna">
    <property type="protein sequence ID" value="QL04p096406:mrna"/>
    <property type="gene ID" value="QL04p096406"/>
</dbReference>